<name>A0A432WQL9_9GAMM</name>
<comment type="function">
    <text evidence="5">Catalyzes the oxidation of either pyridoxine 5'-phosphate (PNP) or pyridoxamine 5'-phosphate (PMP) into pyridoxal 5'-phosphate (PLP).</text>
</comment>
<keyword evidence="2 5" id="KW-0285">Flavoprotein</keyword>
<gene>
    <name evidence="5 10" type="primary">pdxH</name>
    <name evidence="10" type="ORF">CWE13_09345</name>
</gene>
<dbReference type="InterPro" id="IPR019576">
    <property type="entry name" value="Pyridoxamine_oxidase_dimer_C"/>
</dbReference>
<evidence type="ECO:0000256" key="2">
    <source>
        <dbReference type="ARBA" id="ARBA00022630"/>
    </source>
</evidence>
<evidence type="ECO:0000313" key="10">
    <source>
        <dbReference type="EMBL" id="RUO36074.1"/>
    </source>
</evidence>
<comment type="caution">
    <text evidence="5">Lacks conserved residue(s) required for the propagation of feature annotation.</text>
</comment>
<evidence type="ECO:0000256" key="5">
    <source>
        <dbReference type="HAMAP-Rule" id="MF_01629"/>
    </source>
</evidence>
<reference evidence="11" key="1">
    <citation type="journal article" date="2018" name="Front. Microbiol.">
        <title>Genome-Based Analysis Reveals the Taxonomy and Diversity of the Family Idiomarinaceae.</title>
        <authorList>
            <person name="Liu Y."/>
            <person name="Lai Q."/>
            <person name="Shao Z."/>
        </authorList>
    </citation>
    <scope>NUCLEOTIDE SEQUENCE [LARGE SCALE GENOMIC DNA]</scope>
    <source>
        <strain evidence="11">AIS</strain>
    </source>
</reference>
<dbReference type="PIRSF" id="PIRSF000190">
    <property type="entry name" value="Pyd_amn-ph_oxd"/>
    <property type="match status" value="1"/>
</dbReference>
<dbReference type="HAMAP" id="MF_01629">
    <property type="entry name" value="PdxH"/>
    <property type="match status" value="1"/>
</dbReference>
<protein>
    <recommendedName>
        <fullName evidence="5">Pyridoxine/pyridoxamine 5'-phosphate oxidase</fullName>
        <ecNumber evidence="5">1.4.3.5</ecNumber>
    </recommendedName>
    <alternativeName>
        <fullName evidence="5">PNP/PMP oxidase</fullName>
        <shortName evidence="5">PNPOx</shortName>
    </alternativeName>
    <alternativeName>
        <fullName evidence="5">Pyridoxal 5'-phosphate synthase</fullName>
    </alternativeName>
</protein>
<dbReference type="Pfam" id="PF01243">
    <property type="entry name" value="PNPOx_N"/>
    <property type="match status" value="1"/>
</dbReference>
<organism evidence="10 11">
    <name type="scientific">Aliidiomarina shirensis</name>
    <dbReference type="NCBI Taxonomy" id="1048642"/>
    <lineage>
        <taxon>Bacteria</taxon>
        <taxon>Pseudomonadati</taxon>
        <taxon>Pseudomonadota</taxon>
        <taxon>Gammaproteobacteria</taxon>
        <taxon>Alteromonadales</taxon>
        <taxon>Idiomarinaceae</taxon>
        <taxon>Aliidiomarina</taxon>
    </lineage>
</organism>
<dbReference type="RefSeq" id="WP_126808036.1">
    <property type="nucleotide sequence ID" value="NZ_PIPP01000004.1"/>
</dbReference>
<dbReference type="PANTHER" id="PTHR10851:SF0">
    <property type="entry name" value="PYRIDOXINE-5'-PHOSPHATE OXIDASE"/>
    <property type="match status" value="1"/>
</dbReference>
<feature type="binding site" evidence="5 6">
    <location>
        <position position="126"/>
    </location>
    <ligand>
        <name>substrate</name>
    </ligand>
</feature>
<keyword evidence="4 5" id="KW-0560">Oxidoreductase</keyword>
<feature type="binding site" evidence="5 7">
    <location>
        <position position="82"/>
    </location>
    <ligand>
        <name>FMN</name>
        <dbReference type="ChEBI" id="CHEBI:58210"/>
    </ligand>
</feature>
<feature type="binding site" evidence="5 6">
    <location>
        <position position="122"/>
    </location>
    <ligand>
        <name>substrate</name>
    </ligand>
</feature>
<feature type="binding site" evidence="5 7">
    <location>
        <begin position="139"/>
        <end position="140"/>
    </location>
    <ligand>
        <name>FMN</name>
        <dbReference type="ChEBI" id="CHEBI:58210"/>
    </ligand>
</feature>
<dbReference type="NCBIfam" id="TIGR00558">
    <property type="entry name" value="pdxH"/>
    <property type="match status" value="1"/>
</dbReference>
<dbReference type="InterPro" id="IPR000659">
    <property type="entry name" value="Pyridox_Oxase"/>
</dbReference>
<comment type="cofactor">
    <cofactor evidence="5 7">
        <name>FMN</name>
        <dbReference type="ChEBI" id="CHEBI:58210"/>
    </cofactor>
    <text evidence="5 7">Binds 1 FMN per subunit.</text>
</comment>
<comment type="similarity">
    <text evidence="1 5">Belongs to the pyridoxamine 5'-phosphate oxidase family.</text>
</comment>
<dbReference type="Proteomes" id="UP000286934">
    <property type="component" value="Unassembled WGS sequence"/>
</dbReference>
<dbReference type="GO" id="GO:0008615">
    <property type="term" value="P:pyridoxine biosynthetic process"/>
    <property type="evidence" value="ECO:0007669"/>
    <property type="project" value="UniProtKB-UniRule"/>
</dbReference>
<feature type="binding site" evidence="6">
    <location>
        <begin position="7"/>
        <end position="10"/>
    </location>
    <ligand>
        <name>substrate</name>
    </ligand>
</feature>
<comment type="catalytic activity">
    <reaction evidence="5">
        <text>pyridoxine 5'-phosphate + O2 = pyridoxal 5'-phosphate + H2O2</text>
        <dbReference type="Rhea" id="RHEA:15149"/>
        <dbReference type="ChEBI" id="CHEBI:15379"/>
        <dbReference type="ChEBI" id="CHEBI:16240"/>
        <dbReference type="ChEBI" id="CHEBI:58589"/>
        <dbReference type="ChEBI" id="CHEBI:597326"/>
        <dbReference type="EC" id="1.4.3.5"/>
    </reaction>
</comment>
<keyword evidence="5" id="KW-0664">Pyridoxine biosynthesis</keyword>
<feature type="binding site" evidence="5 7">
    <location>
        <position position="195"/>
    </location>
    <ligand>
        <name>FMN</name>
        <dbReference type="ChEBI" id="CHEBI:58210"/>
    </ligand>
</feature>
<dbReference type="EC" id="1.4.3.5" evidence="5"/>
<evidence type="ECO:0000256" key="6">
    <source>
        <dbReference type="PIRSR" id="PIRSR000190-1"/>
    </source>
</evidence>
<feature type="domain" description="Pyridoxine 5'-phosphate oxidase dimerisation C-terminal" evidence="9">
    <location>
        <begin position="172"/>
        <end position="212"/>
    </location>
</feature>
<comment type="catalytic activity">
    <reaction evidence="5">
        <text>pyridoxamine 5'-phosphate + O2 + H2O = pyridoxal 5'-phosphate + H2O2 + NH4(+)</text>
        <dbReference type="Rhea" id="RHEA:15817"/>
        <dbReference type="ChEBI" id="CHEBI:15377"/>
        <dbReference type="ChEBI" id="CHEBI:15379"/>
        <dbReference type="ChEBI" id="CHEBI:16240"/>
        <dbReference type="ChEBI" id="CHEBI:28938"/>
        <dbReference type="ChEBI" id="CHEBI:58451"/>
        <dbReference type="ChEBI" id="CHEBI:597326"/>
        <dbReference type="EC" id="1.4.3.5"/>
    </reaction>
</comment>
<dbReference type="UniPathway" id="UPA01068">
    <property type="reaction ID" value="UER00304"/>
</dbReference>
<dbReference type="GO" id="GO:0010181">
    <property type="term" value="F:FMN binding"/>
    <property type="evidence" value="ECO:0007669"/>
    <property type="project" value="UniProtKB-UniRule"/>
</dbReference>
<dbReference type="GO" id="GO:0004733">
    <property type="term" value="F:pyridoxamine phosphate oxidase activity"/>
    <property type="evidence" value="ECO:0007669"/>
    <property type="project" value="UniProtKB-UniRule"/>
</dbReference>
<dbReference type="Pfam" id="PF10590">
    <property type="entry name" value="PNP_phzG_C"/>
    <property type="match status" value="1"/>
</dbReference>
<evidence type="ECO:0000256" key="7">
    <source>
        <dbReference type="PIRSR" id="PIRSR000190-2"/>
    </source>
</evidence>
<feature type="binding site" evidence="5 7">
    <location>
        <begin position="75"/>
        <end position="76"/>
    </location>
    <ligand>
        <name>FMN</name>
        <dbReference type="ChEBI" id="CHEBI:58210"/>
    </ligand>
</feature>
<keyword evidence="11" id="KW-1185">Reference proteome</keyword>
<comment type="pathway">
    <text evidence="5">Cofactor metabolism; pyridoxal 5'-phosphate salvage; pyridoxal 5'-phosphate from pyridoxamine 5'-phosphate: step 1/1.</text>
</comment>
<dbReference type="EMBL" id="PIPP01000004">
    <property type="protein sequence ID" value="RUO36074.1"/>
    <property type="molecule type" value="Genomic_DNA"/>
</dbReference>
<evidence type="ECO:0000256" key="4">
    <source>
        <dbReference type="ARBA" id="ARBA00023002"/>
    </source>
</evidence>
<feature type="domain" description="Pyridoxamine 5'-phosphate oxidase N-terminal" evidence="8">
    <location>
        <begin position="43"/>
        <end position="158"/>
    </location>
</feature>
<dbReference type="InterPro" id="IPR019740">
    <property type="entry name" value="Pyridox_Oxase_CS"/>
</dbReference>
<feature type="binding site" evidence="5 6">
    <location>
        <position position="130"/>
    </location>
    <ligand>
        <name>substrate</name>
    </ligand>
</feature>
<evidence type="ECO:0000259" key="8">
    <source>
        <dbReference type="Pfam" id="PF01243"/>
    </source>
</evidence>
<accession>A0A432WQL9</accession>
<evidence type="ECO:0000313" key="11">
    <source>
        <dbReference type="Proteomes" id="UP000286934"/>
    </source>
</evidence>
<dbReference type="AlphaFoldDB" id="A0A432WQL9"/>
<dbReference type="SUPFAM" id="SSF50475">
    <property type="entry name" value="FMN-binding split barrel"/>
    <property type="match status" value="1"/>
</dbReference>
<dbReference type="PROSITE" id="PS01064">
    <property type="entry name" value="PYRIDOX_OXIDASE"/>
    <property type="match status" value="1"/>
</dbReference>
<evidence type="ECO:0000256" key="3">
    <source>
        <dbReference type="ARBA" id="ARBA00022643"/>
    </source>
</evidence>
<dbReference type="Gene3D" id="2.30.110.10">
    <property type="entry name" value="Electron Transport, Fmn-binding Protein, Chain A"/>
    <property type="match status" value="1"/>
</dbReference>
<comment type="subunit">
    <text evidence="5">Homodimer.</text>
</comment>
<feature type="binding site" evidence="5 7">
    <location>
        <position position="104"/>
    </location>
    <ligand>
        <name>FMN</name>
        <dbReference type="ChEBI" id="CHEBI:58210"/>
    </ligand>
</feature>
<feature type="binding site" evidence="5 6">
    <location>
        <position position="65"/>
    </location>
    <ligand>
        <name>substrate</name>
    </ligand>
</feature>
<feature type="binding site" evidence="5 7">
    <location>
        <position position="185"/>
    </location>
    <ligand>
        <name>FMN</name>
        <dbReference type="ChEBI" id="CHEBI:58210"/>
    </ligand>
</feature>
<dbReference type="OrthoDB" id="9780392at2"/>
<dbReference type="InterPro" id="IPR012349">
    <property type="entry name" value="Split_barrel_FMN-bd"/>
</dbReference>
<dbReference type="InterPro" id="IPR011576">
    <property type="entry name" value="Pyridox_Oxase_N"/>
</dbReference>
<proteinExistence type="inferred from homology"/>
<evidence type="ECO:0000259" key="9">
    <source>
        <dbReference type="Pfam" id="PF10590"/>
    </source>
</evidence>
<feature type="binding site" evidence="5 6">
    <location>
        <begin position="191"/>
        <end position="193"/>
    </location>
    <ligand>
        <name>substrate</name>
    </ligand>
</feature>
<sequence length="212" mass="24433">MSIDQIRRDYTQRSLERSDLQANPISQFQQWFDDTLNSNCGTDPTAMVLSTCAENRPTQRVVLLKGIAENGFVFYTNYESQKGKQLSANPNCSLHFAWLTQERQITITGKAERLSITENTQYFQSRPRASQLGAWASAQSEVIADRKSLEQRLAEVETRFTGEEVLPLPPFWGGFRVVPETIEFWQGRSGRLHDRFRYQHTATGWLLERLQP</sequence>
<comment type="pathway">
    <text evidence="5">Cofactor metabolism; pyridoxal 5'-phosphate salvage; pyridoxal 5'-phosphate from pyridoxine 5'-phosphate: step 1/1.</text>
</comment>
<feature type="binding site" evidence="5 7">
    <location>
        <begin position="60"/>
        <end position="65"/>
    </location>
    <ligand>
        <name>FMN</name>
        <dbReference type="ChEBI" id="CHEBI:58210"/>
    </ligand>
</feature>
<dbReference type="NCBIfam" id="NF004231">
    <property type="entry name" value="PRK05679.1"/>
    <property type="match status" value="1"/>
</dbReference>
<evidence type="ECO:0000256" key="1">
    <source>
        <dbReference type="ARBA" id="ARBA00007301"/>
    </source>
</evidence>
<dbReference type="PANTHER" id="PTHR10851">
    <property type="entry name" value="PYRIDOXINE-5-PHOSPHATE OXIDASE"/>
    <property type="match status" value="1"/>
</dbReference>
<keyword evidence="3 5" id="KW-0288">FMN</keyword>
<comment type="caution">
    <text evidence="10">The sequence shown here is derived from an EMBL/GenBank/DDBJ whole genome shotgun (WGS) entry which is preliminary data.</text>
</comment>